<evidence type="ECO:0000259" key="1">
    <source>
        <dbReference type="Pfam" id="PF09361"/>
    </source>
</evidence>
<sequence>MTTSFDFQAFDYARQFADNAFKAQSLFLKGLEQAAGLQLGALEQQARSAADFLLAAGEARDPEAMRGLWDKGVALGRVQAEQAVTLSQGLVAVGRQTAESLGALVQPLAAANDAVATGATGGRKSAAR</sequence>
<dbReference type="Proteomes" id="UP000823790">
    <property type="component" value="Unassembled WGS sequence"/>
</dbReference>
<dbReference type="Pfam" id="PF09361">
    <property type="entry name" value="Phasin_2"/>
    <property type="match status" value="1"/>
</dbReference>
<name>A0ABS4DJ27_9GAMM</name>
<dbReference type="RefSeq" id="WP_209614966.1">
    <property type="nucleotide sequence ID" value="NZ_JAGJRS010000004.1"/>
</dbReference>
<dbReference type="EMBL" id="JAGJRS010000004">
    <property type="protein sequence ID" value="MBP1473052.1"/>
    <property type="molecule type" value="Genomic_DNA"/>
</dbReference>
<gene>
    <name evidence="2" type="ORF">J7I44_01995</name>
</gene>
<reference evidence="2 3" key="1">
    <citation type="submission" date="2021-04" db="EMBL/GenBank/DDBJ databases">
        <authorList>
            <person name="Huq M.A."/>
        </authorList>
    </citation>
    <scope>NUCLEOTIDE SEQUENCE [LARGE SCALE GENOMIC DNA]</scope>
    <source>
        <strain evidence="2 3">MAH-13</strain>
    </source>
</reference>
<dbReference type="InterPro" id="IPR018968">
    <property type="entry name" value="Phasin"/>
</dbReference>
<evidence type="ECO:0000313" key="3">
    <source>
        <dbReference type="Proteomes" id="UP000823790"/>
    </source>
</evidence>
<proteinExistence type="predicted"/>
<feature type="domain" description="Phasin" evidence="1">
    <location>
        <begin position="11"/>
        <end position="106"/>
    </location>
</feature>
<accession>A0ABS4DJ27</accession>
<organism evidence="2 3">
    <name type="scientific">Frateuria flava</name>
    <dbReference type="NCBI Taxonomy" id="2821489"/>
    <lineage>
        <taxon>Bacteria</taxon>
        <taxon>Pseudomonadati</taxon>
        <taxon>Pseudomonadota</taxon>
        <taxon>Gammaproteobacteria</taxon>
        <taxon>Lysobacterales</taxon>
        <taxon>Rhodanobacteraceae</taxon>
        <taxon>Frateuria</taxon>
    </lineage>
</organism>
<evidence type="ECO:0000313" key="2">
    <source>
        <dbReference type="EMBL" id="MBP1473052.1"/>
    </source>
</evidence>
<comment type="caution">
    <text evidence="2">The sequence shown here is derived from an EMBL/GenBank/DDBJ whole genome shotgun (WGS) entry which is preliminary data.</text>
</comment>
<keyword evidence="3" id="KW-1185">Reference proteome</keyword>
<protein>
    <submittedName>
        <fullName evidence="2">Phasin family protein</fullName>
    </submittedName>
</protein>